<dbReference type="Proteomes" id="UP000319935">
    <property type="component" value="Segment"/>
</dbReference>
<evidence type="ECO:0000313" key="2">
    <source>
        <dbReference type="Proteomes" id="UP000319935"/>
    </source>
</evidence>
<reference evidence="1 2" key="1">
    <citation type="submission" date="2019-05" db="EMBL/GenBank/DDBJ databases">
        <title>Complete genome sequence of sixteen phages from Abidjan, cote d'Ivoire, isolated on a single strain of Achromobacter xylosoxidans.</title>
        <authorList>
            <person name="Essoh C."/>
            <person name="Vernadet J.-P."/>
            <person name="Vergnaud G."/>
            <person name="Pourcel C."/>
        </authorList>
    </citation>
    <scope>NUCLEOTIDE SEQUENCE [LARGE SCALE GENOMIC DNA]</scope>
</reference>
<protein>
    <submittedName>
        <fullName evidence="1">Uncharacterized protein</fullName>
    </submittedName>
</protein>
<gene>
    <name evidence="1" type="ORF">Axy21_049</name>
</gene>
<name>A0A514CVU3_9CAUD</name>
<sequence length="79" mass="8435">MPDDTGAIIDQTTFDKVQRLAKAARLTEQRLRYYADGQAQPGGNPGPYLPLEVDQAVAELIAAAEDCGYLTGAVEPDPS</sequence>
<keyword evidence="2" id="KW-1185">Reference proteome</keyword>
<dbReference type="EMBL" id="MK962638">
    <property type="protein sequence ID" value="QDH84582.1"/>
    <property type="molecule type" value="Genomic_DNA"/>
</dbReference>
<proteinExistence type="predicted"/>
<evidence type="ECO:0000313" key="1">
    <source>
        <dbReference type="EMBL" id="QDH84582.1"/>
    </source>
</evidence>
<organism evidence="1 2">
    <name type="scientific">Achromobacter phage vB_AxyP_19-32_Axy21</name>
    <dbReference type="NCBI Taxonomy" id="2591045"/>
    <lineage>
        <taxon>Viruses</taxon>
        <taxon>Duplodnaviria</taxon>
        <taxon>Heunggongvirae</taxon>
        <taxon>Uroviricota</taxon>
        <taxon>Caudoviricetes</taxon>
        <taxon>Autographivirales</taxon>
        <taxon>Autoscriptoviridae</taxon>
        <taxon>Axyvirus</taxon>
        <taxon>Axyvirus 1932Axy21</taxon>
    </lineage>
</organism>
<accession>A0A514CVU3</accession>